<dbReference type="EMBL" id="JAEUXJ010000006">
    <property type="protein sequence ID" value="MBL6456870.1"/>
    <property type="molecule type" value="Genomic_DNA"/>
</dbReference>
<keyword evidence="2" id="KW-1185">Reference proteome</keyword>
<accession>A0ABS1V595</accession>
<name>A0ABS1V595_9PROT</name>
<organism evidence="1 2">
    <name type="scientific">Belnapia mucosa</name>
    <dbReference type="NCBI Taxonomy" id="2804532"/>
    <lineage>
        <taxon>Bacteria</taxon>
        <taxon>Pseudomonadati</taxon>
        <taxon>Pseudomonadota</taxon>
        <taxon>Alphaproteobacteria</taxon>
        <taxon>Acetobacterales</taxon>
        <taxon>Roseomonadaceae</taxon>
        <taxon>Belnapia</taxon>
    </lineage>
</organism>
<dbReference type="Proteomes" id="UP000606490">
    <property type="component" value="Unassembled WGS sequence"/>
</dbReference>
<gene>
    <name evidence="1" type="ORF">JMJ55_16150</name>
</gene>
<sequence>MADLALNEALMRKTGITPEQDTPRRRLALAARHALANLAFHRGALARSDAANDLLHDRRRYTVPLRKVGDLLFDPCRSDRIDGSGLRIIGLDHSTSLAKVMKKLS</sequence>
<reference evidence="1 2" key="1">
    <citation type="submission" date="2021-01" db="EMBL/GenBank/DDBJ databases">
        <title>Belnapia mucosa sp. nov. and Belnapia arida sp. nov., isolated from the Tabernas Desert (Almeria, Spain).</title>
        <authorList>
            <person name="Molina-Menor E."/>
            <person name="Vidal-Verdu A."/>
            <person name="Calonge A."/>
            <person name="Satari L."/>
            <person name="Pereto Magraner J."/>
            <person name="Porcar Miralles M."/>
        </authorList>
    </citation>
    <scope>NUCLEOTIDE SEQUENCE [LARGE SCALE GENOMIC DNA]</scope>
    <source>
        <strain evidence="1 2">T6</strain>
    </source>
</reference>
<dbReference type="RefSeq" id="WP_202826610.1">
    <property type="nucleotide sequence ID" value="NZ_JAEUXJ010000006.1"/>
</dbReference>
<proteinExistence type="predicted"/>
<comment type="caution">
    <text evidence="1">The sequence shown here is derived from an EMBL/GenBank/DDBJ whole genome shotgun (WGS) entry which is preliminary data.</text>
</comment>
<evidence type="ECO:0000313" key="2">
    <source>
        <dbReference type="Proteomes" id="UP000606490"/>
    </source>
</evidence>
<protein>
    <submittedName>
        <fullName evidence="1">Uncharacterized protein</fullName>
    </submittedName>
</protein>
<evidence type="ECO:0000313" key="1">
    <source>
        <dbReference type="EMBL" id="MBL6456870.1"/>
    </source>
</evidence>